<dbReference type="Pfam" id="PF01060">
    <property type="entry name" value="TTR-52"/>
    <property type="match status" value="1"/>
</dbReference>
<keyword evidence="4 5" id="KW-0732">Signal</keyword>
<dbReference type="GO" id="GO:0005576">
    <property type="term" value="C:extracellular region"/>
    <property type="evidence" value="ECO:0007669"/>
    <property type="project" value="UniProtKB-SubCell"/>
</dbReference>
<comment type="subcellular location">
    <subcellularLocation>
        <location evidence="1">Secreted</location>
    </subcellularLocation>
</comment>
<sequence length="143" mass="16411">MRFWQTFLIYAFLCLGVCWAMRKQGVAVRGTLKCGPVPANNSKVRIVDIDYGIDPDDTLDEKRTDETGHFEVTGWTREMTPIDPVLYIWHECMDEQTPCSRKLKFIIPKKFIHNGNPSPDQWLDIGTINLEGSFDAEGRECVN</sequence>
<dbReference type="PANTHER" id="PTHR21700:SF6">
    <property type="entry name" value="TRANSTHYRETIN-LIKE FAMILY PROTEIN"/>
    <property type="match status" value="1"/>
</dbReference>
<comment type="similarity">
    <text evidence="2">Belongs to the nematode transthyretin-like family.</text>
</comment>
<dbReference type="Gene3D" id="2.60.40.3330">
    <property type="match status" value="1"/>
</dbReference>
<protein>
    <submittedName>
        <fullName evidence="6">Transthyretin protein 5</fullName>
    </submittedName>
</protein>
<dbReference type="EMBL" id="WIXE01016523">
    <property type="protein sequence ID" value="KAK5972565.1"/>
    <property type="molecule type" value="Genomic_DNA"/>
</dbReference>
<keyword evidence="7" id="KW-1185">Reference proteome</keyword>
<keyword evidence="3" id="KW-0964">Secreted</keyword>
<dbReference type="GO" id="GO:0009986">
    <property type="term" value="C:cell surface"/>
    <property type="evidence" value="ECO:0007669"/>
    <property type="project" value="InterPro"/>
</dbReference>
<evidence type="ECO:0000313" key="7">
    <source>
        <dbReference type="Proteomes" id="UP001331761"/>
    </source>
</evidence>
<evidence type="ECO:0000256" key="4">
    <source>
        <dbReference type="ARBA" id="ARBA00022729"/>
    </source>
</evidence>
<dbReference type="PANTHER" id="PTHR21700">
    <property type="entry name" value="TRANSTHYRETIN-LIKE FAMILY PROTEIN-RELATED"/>
    <property type="match status" value="1"/>
</dbReference>
<gene>
    <name evidence="6" type="ORF">GCK32_014829</name>
</gene>
<evidence type="ECO:0000256" key="1">
    <source>
        <dbReference type="ARBA" id="ARBA00004613"/>
    </source>
</evidence>
<accession>A0AAN8FMC9</accession>
<dbReference type="InterPro" id="IPR038479">
    <property type="entry name" value="Transthyretin-like_sf"/>
</dbReference>
<proteinExistence type="inferred from homology"/>
<comment type="caution">
    <text evidence="6">The sequence shown here is derived from an EMBL/GenBank/DDBJ whole genome shotgun (WGS) entry which is preliminary data.</text>
</comment>
<evidence type="ECO:0000256" key="2">
    <source>
        <dbReference type="ARBA" id="ARBA00010112"/>
    </source>
</evidence>
<evidence type="ECO:0000256" key="5">
    <source>
        <dbReference type="SAM" id="SignalP"/>
    </source>
</evidence>
<dbReference type="AlphaFoldDB" id="A0AAN8FMC9"/>
<reference evidence="6 7" key="1">
    <citation type="submission" date="2019-10" db="EMBL/GenBank/DDBJ databases">
        <title>Assembly and Annotation for the nematode Trichostrongylus colubriformis.</title>
        <authorList>
            <person name="Martin J."/>
        </authorList>
    </citation>
    <scope>NUCLEOTIDE SEQUENCE [LARGE SCALE GENOMIC DNA]</scope>
    <source>
        <strain evidence="6">G859</strain>
        <tissue evidence="6">Whole worm</tissue>
    </source>
</reference>
<organism evidence="6 7">
    <name type="scientific">Trichostrongylus colubriformis</name>
    <name type="common">Black scour worm</name>
    <dbReference type="NCBI Taxonomy" id="6319"/>
    <lineage>
        <taxon>Eukaryota</taxon>
        <taxon>Metazoa</taxon>
        <taxon>Ecdysozoa</taxon>
        <taxon>Nematoda</taxon>
        <taxon>Chromadorea</taxon>
        <taxon>Rhabditida</taxon>
        <taxon>Rhabditina</taxon>
        <taxon>Rhabditomorpha</taxon>
        <taxon>Strongyloidea</taxon>
        <taxon>Trichostrongylidae</taxon>
        <taxon>Trichostrongylus</taxon>
    </lineage>
</organism>
<feature type="signal peptide" evidence="5">
    <location>
        <begin position="1"/>
        <end position="20"/>
    </location>
</feature>
<name>A0AAN8FMC9_TRICO</name>
<evidence type="ECO:0000256" key="3">
    <source>
        <dbReference type="ARBA" id="ARBA00022525"/>
    </source>
</evidence>
<dbReference type="InterPro" id="IPR001534">
    <property type="entry name" value="Transthyretin-like"/>
</dbReference>
<feature type="chain" id="PRO_5042852226" evidence="5">
    <location>
        <begin position="21"/>
        <end position="143"/>
    </location>
</feature>
<evidence type="ECO:0000313" key="6">
    <source>
        <dbReference type="EMBL" id="KAK5972565.1"/>
    </source>
</evidence>
<dbReference type="Proteomes" id="UP001331761">
    <property type="component" value="Unassembled WGS sequence"/>
</dbReference>